<dbReference type="SUPFAM" id="SSF53448">
    <property type="entry name" value="Nucleotide-diphospho-sugar transferases"/>
    <property type="match status" value="1"/>
</dbReference>
<keyword evidence="4" id="KW-1185">Reference proteome</keyword>
<dbReference type="AlphaFoldDB" id="A0A9P2WQN3"/>
<evidence type="ECO:0000259" key="2">
    <source>
        <dbReference type="Pfam" id="PF22181"/>
    </source>
</evidence>
<proteinExistence type="predicted"/>
<dbReference type="InterPro" id="IPR001173">
    <property type="entry name" value="Glyco_trans_2-like"/>
</dbReference>
<dbReference type="PANTHER" id="PTHR22916:SF3">
    <property type="entry name" value="UDP-GLCNAC:BETAGAL BETA-1,3-N-ACETYLGLUCOSAMINYLTRANSFERASE-LIKE PROTEIN 1"/>
    <property type="match status" value="1"/>
</dbReference>
<dbReference type="Pfam" id="PF22181">
    <property type="entry name" value="TarS_linker"/>
    <property type="match status" value="1"/>
</dbReference>
<dbReference type="PANTHER" id="PTHR22916">
    <property type="entry name" value="GLYCOSYLTRANSFERASE"/>
    <property type="match status" value="1"/>
</dbReference>
<dbReference type="InterPro" id="IPR029044">
    <property type="entry name" value="Nucleotide-diphossugar_trans"/>
</dbReference>
<gene>
    <name evidence="3" type="ORF">TM51_11170</name>
</gene>
<dbReference type="Proteomes" id="UP000014184">
    <property type="component" value="Unassembled WGS sequence"/>
</dbReference>
<protein>
    <submittedName>
        <fullName evidence="3">Cell wall biosynthesis glycosyltransferase</fullName>
    </submittedName>
</protein>
<organism evidence="3 4">
    <name type="scientific">Thermobifida fusca TM51</name>
    <dbReference type="NCBI Taxonomy" id="1169414"/>
    <lineage>
        <taxon>Bacteria</taxon>
        <taxon>Bacillati</taxon>
        <taxon>Actinomycetota</taxon>
        <taxon>Actinomycetes</taxon>
        <taxon>Streptosporangiales</taxon>
        <taxon>Nocardiopsidaceae</taxon>
        <taxon>Thermobifida</taxon>
    </lineage>
</organism>
<dbReference type="CDD" id="cd00761">
    <property type="entry name" value="Glyco_tranf_GTA_type"/>
    <property type="match status" value="1"/>
</dbReference>
<dbReference type="InterPro" id="IPR054028">
    <property type="entry name" value="TarS/TarP_linker"/>
</dbReference>
<name>A0A9P2WQN3_THEFU</name>
<evidence type="ECO:0000259" key="1">
    <source>
        <dbReference type="Pfam" id="PF00535"/>
    </source>
</evidence>
<sequence length="662" mass="74202">MSIDVTVIIPVHNTGRGVLAGLESLRAQTLPRSRFEVIYVDDGSTDGTGELLDTELAGEENFSVVHIENSGWPGRPRNIGIDRARGEYLFFMDDDDYLGAEALERLVAKAREDSADIVIGRMAGIGRRAPREIFQRPLSGATLRTHRILLTTLTVHKLFRTEFVRSHGLRFPEGKVRLEDHMFMLPAYLRAASVSVVHDYTCYYWVRHKDENFGNISFRTPPDPEDYLGSVERIIDIIEAETEPGEFRDTLLAQWYRSKLLGQMQGAKYLRLPEQTAEVLHTVAHSLVQRRIPERVDARLNPFSRLRATALRTGQFDLVRHVAEFEHDLGQHTTVTGYRWDGSVLYVDVESTLVRKSDQRPLEFVRSAESVYWDLPTAVLSHPEVCEAAEVTAALKRIKLRTFARNKKLGADVTVPTSFTLLEEPVGADRFTVRLVGTVTLDIQRGNLGGPLLGKWWFVSRIDLGGVSCDFTLGPLRSPAAEATRVPAFVHLDNTPPVLVTPSYNAKNHLVVTADDPWQKLPALIPPQERPAVVRNSDGLQLRIPLALHTSDERIGLPLCLVGNGEKVESAASVRPDSASATNPHSVLTADVPHVSGPGQWELVVETAERPIPLRLRLSRGLFHWSVKVQHPSRSLRARMGRLYRALRRRAGRLARDLGLRR</sequence>
<dbReference type="Pfam" id="PF00535">
    <property type="entry name" value="Glycos_transf_2"/>
    <property type="match status" value="1"/>
</dbReference>
<evidence type="ECO:0000313" key="4">
    <source>
        <dbReference type="Proteomes" id="UP000014184"/>
    </source>
</evidence>
<dbReference type="GO" id="GO:0016758">
    <property type="term" value="F:hexosyltransferase activity"/>
    <property type="evidence" value="ECO:0007669"/>
    <property type="project" value="UniProtKB-ARBA"/>
</dbReference>
<evidence type="ECO:0000313" key="3">
    <source>
        <dbReference type="EMBL" id="EOR70743.1"/>
    </source>
</evidence>
<feature type="domain" description="TarS/TarP linker" evidence="2">
    <location>
        <begin position="224"/>
        <end position="323"/>
    </location>
</feature>
<reference evidence="3 4" key="1">
    <citation type="journal article" date="2013" name="Genome Announc.">
        <title>Draft Genome Sequence of the Lignocellulose Decomposer Thermobifida fusca Strain TM51.</title>
        <authorList>
            <person name="Toth A."/>
            <person name="Barna T."/>
            <person name="Nagy I."/>
            <person name="Horvath B."/>
            <person name="Nagy I."/>
            <person name="Tancsics A."/>
            <person name="Kriszt B."/>
            <person name="Baka E."/>
            <person name="Fekete C."/>
            <person name="Kukolya J."/>
        </authorList>
    </citation>
    <scope>NUCLEOTIDE SEQUENCE [LARGE SCALE GENOMIC DNA]</scope>
    <source>
        <strain evidence="3 4">TM51</strain>
    </source>
</reference>
<comment type="caution">
    <text evidence="3">The sequence shown here is derived from an EMBL/GenBank/DDBJ whole genome shotgun (WGS) entry which is preliminary data.</text>
</comment>
<dbReference type="RefSeq" id="WP_011292596.1">
    <property type="nucleotide sequence ID" value="NZ_AOSG01000060.1"/>
</dbReference>
<feature type="domain" description="Glycosyltransferase 2-like" evidence="1">
    <location>
        <begin position="6"/>
        <end position="131"/>
    </location>
</feature>
<dbReference type="EMBL" id="AOSG01000060">
    <property type="protein sequence ID" value="EOR70743.1"/>
    <property type="molecule type" value="Genomic_DNA"/>
</dbReference>
<accession>A0A9P2WQN3</accession>
<dbReference type="Gene3D" id="3.90.550.10">
    <property type="entry name" value="Spore Coat Polysaccharide Biosynthesis Protein SpsA, Chain A"/>
    <property type="match status" value="1"/>
</dbReference>